<keyword evidence="2" id="KW-1185">Reference proteome</keyword>
<organism evidence="1 2">
    <name type="scientific">Thiorhodovibrio frisius</name>
    <dbReference type="NCBI Taxonomy" id="631362"/>
    <lineage>
        <taxon>Bacteria</taxon>
        <taxon>Pseudomonadati</taxon>
        <taxon>Pseudomonadota</taxon>
        <taxon>Gammaproteobacteria</taxon>
        <taxon>Chromatiales</taxon>
        <taxon>Chromatiaceae</taxon>
        <taxon>Thiorhodovibrio</taxon>
    </lineage>
</organism>
<dbReference type="AlphaFoldDB" id="H8Z2U2"/>
<dbReference type="OrthoDB" id="9180414at2"/>
<reference evidence="1 2" key="2">
    <citation type="submission" date="2011-11" db="EMBL/GenBank/DDBJ databases">
        <authorList>
            <consortium name="US DOE Joint Genome Institute"/>
            <person name="Lucas S."/>
            <person name="Han J."/>
            <person name="Lapidus A."/>
            <person name="Cheng J.-F."/>
            <person name="Goodwin L."/>
            <person name="Pitluck S."/>
            <person name="Peters L."/>
            <person name="Ovchinnikova G."/>
            <person name="Zhang X."/>
            <person name="Detter J.C."/>
            <person name="Han C."/>
            <person name="Tapia R."/>
            <person name="Land M."/>
            <person name="Hauser L."/>
            <person name="Kyrpides N."/>
            <person name="Ivanova N."/>
            <person name="Pagani I."/>
            <person name="Vogl K."/>
            <person name="Liu Z."/>
            <person name="Overmann J."/>
            <person name="Frigaard N.-U."/>
            <person name="Bryant D."/>
            <person name="Woyke T."/>
        </authorList>
    </citation>
    <scope>NUCLEOTIDE SEQUENCE [LARGE SCALE GENOMIC DNA]</scope>
    <source>
        <strain evidence="1 2">970</strain>
    </source>
</reference>
<dbReference type="eggNOG" id="ENOG5032V11">
    <property type="taxonomic scope" value="Bacteria"/>
</dbReference>
<evidence type="ECO:0000313" key="1">
    <source>
        <dbReference type="EMBL" id="EIC21678.1"/>
    </source>
</evidence>
<reference evidence="2" key="1">
    <citation type="submission" date="2011-06" db="EMBL/GenBank/DDBJ databases">
        <authorList>
            <consortium name="US DOE Joint Genome Institute (JGI-PGF)"/>
            <person name="Lucas S."/>
            <person name="Han J."/>
            <person name="Lapidus A."/>
            <person name="Cheng J.-F."/>
            <person name="Goodwin L."/>
            <person name="Pitluck S."/>
            <person name="Peters L."/>
            <person name="Land M.L."/>
            <person name="Hauser L."/>
            <person name="Vogl K."/>
            <person name="Liu Z."/>
            <person name="Overmann J."/>
            <person name="Frigaard N.-U."/>
            <person name="Bryant D.A."/>
            <person name="Woyke T.J."/>
        </authorList>
    </citation>
    <scope>NUCLEOTIDE SEQUENCE [LARGE SCALE GENOMIC DNA]</scope>
    <source>
        <strain evidence="2">970</strain>
    </source>
</reference>
<gene>
    <name evidence="1" type="ORF">Thi970DRAFT_01899</name>
</gene>
<protein>
    <recommendedName>
        <fullName evidence="3">JAB domain-containing protein</fullName>
    </recommendedName>
</protein>
<dbReference type="Proteomes" id="UP000002964">
    <property type="component" value="Unassembled WGS sequence"/>
</dbReference>
<sequence>MYQKNENGYLVVLSENALISLVLSSLEAYAVEKRGARGKNKKELETYGSIYGQHTTLADGRTLFRLEMAQTDTTARQTTCSVQYSEEAISLKRAALGAFWPHLDYLGDFHSHPYGNLTEARKCQGFYVSEGDRANLDRHWKSFWKNLRYRLGLVVTVAPMQRARESMSWWDGKGLNCLQFTIGNFRLWISAFCVFEENSKGCYTEDQDEGVELSAPALTGLVWEHAEFGKYKNGAFELAAA</sequence>
<evidence type="ECO:0000313" key="2">
    <source>
        <dbReference type="Proteomes" id="UP000002964"/>
    </source>
</evidence>
<name>H8Z2U2_9GAMM</name>
<proteinExistence type="predicted"/>
<dbReference type="EMBL" id="JH603169">
    <property type="protein sequence ID" value="EIC21678.1"/>
    <property type="molecule type" value="Genomic_DNA"/>
</dbReference>
<dbReference type="HOGENOM" id="CLU_1151379_0_0_6"/>
<accession>H8Z2U2</accession>
<dbReference type="RefSeq" id="WP_009148263.1">
    <property type="nucleotide sequence ID" value="NZ_CP121471.1"/>
</dbReference>
<evidence type="ECO:0008006" key="3">
    <source>
        <dbReference type="Google" id="ProtNLM"/>
    </source>
</evidence>